<proteinExistence type="predicted"/>
<protein>
    <submittedName>
        <fullName evidence="1">Uncharacterized protein</fullName>
    </submittedName>
</protein>
<dbReference type="EMBL" id="CP059319">
    <property type="protein sequence ID" value="QTH21245.1"/>
    <property type="molecule type" value="Genomic_DNA"/>
</dbReference>
<dbReference type="AlphaFoldDB" id="A0A975D150"/>
<sequence>MMGERRFSETLLIIDGSIACGHCRQPLSAMDESWKSGARLSAVPAASLPGAGSATHPDVELRSFSCGACGTLLDSELALPGDPFLVDRLLPTRL</sequence>
<reference evidence="1" key="1">
    <citation type="submission" date="2020-07" db="EMBL/GenBank/DDBJ databases">
        <authorList>
            <person name="Camacho E."/>
        </authorList>
    </citation>
    <scope>NUCLEOTIDE SEQUENCE</scope>
    <source>
        <strain evidence="1">MPO218</strain>
    </source>
</reference>
<name>A0A975D150_9SPHN</name>
<dbReference type="Proteomes" id="UP000664914">
    <property type="component" value="Chromosome"/>
</dbReference>
<organism evidence="1 2">
    <name type="scientific">Rhizorhabdus wittichii</name>
    <dbReference type="NCBI Taxonomy" id="160791"/>
    <lineage>
        <taxon>Bacteria</taxon>
        <taxon>Pseudomonadati</taxon>
        <taxon>Pseudomonadota</taxon>
        <taxon>Alphaproteobacteria</taxon>
        <taxon>Sphingomonadales</taxon>
        <taxon>Sphingomonadaceae</taxon>
        <taxon>Rhizorhabdus</taxon>
    </lineage>
</organism>
<accession>A0A975D150</accession>
<evidence type="ECO:0000313" key="2">
    <source>
        <dbReference type="Proteomes" id="UP000664914"/>
    </source>
</evidence>
<evidence type="ECO:0000313" key="1">
    <source>
        <dbReference type="EMBL" id="QTH21245.1"/>
    </source>
</evidence>
<reference evidence="1" key="2">
    <citation type="submission" date="2021-04" db="EMBL/GenBank/DDBJ databases">
        <title>Isolation and genomic analysis of the ibuprofen-degrading bacterium Sphingomonas strain MPO218.</title>
        <authorList>
            <person name="Aulestia M."/>
            <person name="Flores A."/>
            <person name="Mangas E.L."/>
            <person name="Perez-Pulido A.J."/>
            <person name="Santero E."/>
            <person name="Camacho E.M."/>
        </authorList>
    </citation>
    <scope>NUCLEOTIDE SEQUENCE</scope>
    <source>
        <strain evidence="1">MPO218</strain>
    </source>
</reference>
<gene>
    <name evidence="1" type="ORF">HRJ34_23480</name>
</gene>